<comment type="function">
    <text evidence="7">Destroys radicals which are normally produced within the cells and which are toxic to biological systems.</text>
</comment>
<comment type="cofactor">
    <cofactor evidence="7">
        <name>Cu cation</name>
        <dbReference type="ChEBI" id="CHEBI:23378"/>
    </cofactor>
    <text evidence="7">Binds 1 copper ion per subunit.</text>
</comment>
<comment type="cofactor">
    <cofactor evidence="7">
        <name>Zn(2+)</name>
        <dbReference type="ChEBI" id="CHEBI:29105"/>
    </cofactor>
    <text evidence="7">Binds 1 zinc ion per subunit.</text>
</comment>
<dbReference type="PROSITE" id="PS00332">
    <property type="entry name" value="SOD_CU_ZN_2"/>
    <property type="match status" value="1"/>
</dbReference>
<keyword evidence="4" id="KW-0049">Antioxidant</keyword>
<keyword evidence="2 7" id="KW-0479">Metal-binding</keyword>
<evidence type="ECO:0000256" key="4">
    <source>
        <dbReference type="ARBA" id="ARBA00022862"/>
    </source>
</evidence>
<sequence>MSIKAVAVLIGETVKGVVHFEQEGLDSAVHIFGEVSNLSPGQHGFHIHQFGDTTNGCISAGPHFNPFQKTHGGLEDEERHVGDLGNITADENGLAKFDFYDRLVRLNGPHSIIGRAIIVHSDPDDLGQGGTELSKTTGNAGGRLACGVIGITNI</sequence>
<evidence type="ECO:0000259" key="8">
    <source>
        <dbReference type="Pfam" id="PF00080"/>
    </source>
</evidence>
<protein>
    <recommendedName>
        <fullName evidence="7">Superoxide dismutase [Cu-Zn]</fullName>
        <ecNumber evidence="7">1.15.1.1</ecNumber>
    </recommendedName>
</protein>
<evidence type="ECO:0000313" key="9">
    <source>
        <dbReference type="EMBL" id="AIT99315.1"/>
    </source>
</evidence>
<dbReference type="FunFam" id="2.60.40.200:FF:000001">
    <property type="entry name" value="Superoxide dismutase [Cu-Zn]"/>
    <property type="match status" value="1"/>
</dbReference>
<evidence type="ECO:0000256" key="6">
    <source>
        <dbReference type="ARBA" id="ARBA00023008"/>
    </source>
</evidence>
<dbReference type="Pfam" id="PF00080">
    <property type="entry name" value="Sod_Cu"/>
    <property type="match status" value="1"/>
</dbReference>
<dbReference type="CDD" id="cd00305">
    <property type="entry name" value="Cu-Zn_Superoxide_Dismutase"/>
    <property type="match status" value="1"/>
</dbReference>
<comment type="similarity">
    <text evidence="1 7">Belongs to the Cu-Zn superoxide dismutase family.</text>
</comment>
<dbReference type="GO" id="GO:0004784">
    <property type="term" value="F:superoxide dismutase activity"/>
    <property type="evidence" value="ECO:0007669"/>
    <property type="project" value="UniProtKB-EC"/>
</dbReference>
<dbReference type="PRINTS" id="PR00068">
    <property type="entry name" value="CUZNDISMTASE"/>
</dbReference>
<comment type="catalytic activity">
    <reaction evidence="7">
        <text>2 superoxide + 2 H(+) = H2O2 + O2</text>
        <dbReference type="Rhea" id="RHEA:20696"/>
        <dbReference type="ChEBI" id="CHEBI:15378"/>
        <dbReference type="ChEBI" id="CHEBI:15379"/>
        <dbReference type="ChEBI" id="CHEBI:16240"/>
        <dbReference type="ChEBI" id="CHEBI:18421"/>
        <dbReference type="EC" id="1.15.1.1"/>
    </reaction>
</comment>
<dbReference type="SUPFAM" id="SSF49329">
    <property type="entry name" value="Cu,Zn superoxide dismutase-like"/>
    <property type="match status" value="1"/>
</dbReference>
<organism evidence="9">
    <name type="scientific">Brachionus koreanus</name>
    <dbReference type="NCBI Taxonomy" id="1199090"/>
    <lineage>
        <taxon>Eukaryota</taxon>
        <taxon>Metazoa</taxon>
        <taxon>Spiralia</taxon>
        <taxon>Gnathifera</taxon>
        <taxon>Rotifera</taxon>
        <taxon>Eurotatoria</taxon>
        <taxon>Monogononta</taxon>
        <taxon>Pseudotrocha</taxon>
        <taxon>Ploima</taxon>
        <taxon>Brachionidae</taxon>
        <taxon>Brachionus</taxon>
    </lineage>
</organism>
<dbReference type="Gene3D" id="2.60.40.200">
    <property type="entry name" value="Superoxide dismutase, copper/zinc binding domain"/>
    <property type="match status" value="1"/>
</dbReference>
<feature type="domain" description="Superoxide dismutase copper/zinc binding" evidence="8">
    <location>
        <begin position="14"/>
        <end position="149"/>
    </location>
</feature>
<dbReference type="PANTHER" id="PTHR10003">
    <property type="entry name" value="SUPEROXIDE DISMUTASE CU-ZN -RELATED"/>
    <property type="match status" value="1"/>
</dbReference>
<dbReference type="AlphaFoldDB" id="A0A0A7DNE9"/>
<dbReference type="EC" id="1.15.1.1" evidence="7"/>
<dbReference type="InterPro" id="IPR024134">
    <property type="entry name" value="SOD_Cu/Zn_/chaperone"/>
</dbReference>
<accession>A0A0A7DNE9</accession>
<dbReference type="InterPro" id="IPR036423">
    <property type="entry name" value="SOD-like_Cu/Zn_dom_sf"/>
</dbReference>
<name>A0A0A7DNE9_9BILA</name>
<dbReference type="SMR" id="A0A0A7DNE9"/>
<evidence type="ECO:0000256" key="7">
    <source>
        <dbReference type="RuleBase" id="RU000393"/>
    </source>
</evidence>
<dbReference type="EMBL" id="KF855319">
    <property type="protein sequence ID" value="AIT99315.1"/>
    <property type="molecule type" value="mRNA"/>
</dbReference>
<keyword evidence="6 7" id="KW-0186">Copper</keyword>
<reference evidence="9" key="1">
    <citation type="submission" date="2013-11" db="EMBL/GenBank/DDBJ databases">
        <title>antioxidant related genes in B. Koreanus.</title>
        <authorList>
            <person name="Rhee J.-S."/>
            <person name="Kim B.-M."/>
            <person name="Jeong C.-B."/>
            <person name="Lee J.-S."/>
        </authorList>
    </citation>
    <scope>NUCLEOTIDE SEQUENCE</scope>
</reference>
<dbReference type="InterPro" id="IPR018152">
    <property type="entry name" value="SOD_Cu/Zn_BS"/>
</dbReference>
<keyword evidence="3 7" id="KW-0862">Zinc</keyword>
<evidence type="ECO:0000256" key="5">
    <source>
        <dbReference type="ARBA" id="ARBA00023002"/>
    </source>
</evidence>
<evidence type="ECO:0000256" key="2">
    <source>
        <dbReference type="ARBA" id="ARBA00022723"/>
    </source>
</evidence>
<dbReference type="PROSITE" id="PS00087">
    <property type="entry name" value="SOD_CU_ZN_1"/>
    <property type="match status" value="1"/>
</dbReference>
<evidence type="ECO:0000256" key="1">
    <source>
        <dbReference type="ARBA" id="ARBA00010457"/>
    </source>
</evidence>
<evidence type="ECO:0000256" key="3">
    <source>
        <dbReference type="ARBA" id="ARBA00022833"/>
    </source>
</evidence>
<proteinExistence type="evidence at transcript level"/>
<keyword evidence="5 7" id="KW-0560">Oxidoreductase</keyword>
<dbReference type="GO" id="GO:0005507">
    <property type="term" value="F:copper ion binding"/>
    <property type="evidence" value="ECO:0007669"/>
    <property type="project" value="InterPro"/>
</dbReference>
<dbReference type="InterPro" id="IPR001424">
    <property type="entry name" value="SOD_Cu_Zn_dom"/>
</dbReference>